<dbReference type="AlphaFoldDB" id="A0A4P2Q702"/>
<accession>A0A4P2Q702</accession>
<dbReference type="Proteomes" id="UP000295781">
    <property type="component" value="Chromosome"/>
</dbReference>
<proteinExistence type="predicted"/>
<feature type="signal peptide" evidence="1">
    <location>
        <begin position="1"/>
        <end position="34"/>
    </location>
</feature>
<feature type="chain" id="PRO_5020357458" description="Peptidase C51 domain-containing protein" evidence="1">
    <location>
        <begin position="35"/>
        <end position="250"/>
    </location>
</feature>
<dbReference type="EMBL" id="CP012670">
    <property type="protein sequence ID" value="AUX25284.1"/>
    <property type="molecule type" value="Genomic_DNA"/>
</dbReference>
<evidence type="ECO:0000313" key="2">
    <source>
        <dbReference type="EMBL" id="AUX25284.1"/>
    </source>
</evidence>
<protein>
    <recommendedName>
        <fullName evidence="4">Peptidase C51 domain-containing protein</fullName>
    </recommendedName>
</protein>
<evidence type="ECO:0000256" key="1">
    <source>
        <dbReference type="SAM" id="SignalP"/>
    </source>
</evidence>
<keyword evidence="1" id="KW-0732">Signal</keyword>
<sequence length="250" mass="27812">MVWWIMASVRRRPLGVACLILSGLAWIAPRPAAAQPTAHLTWAERLVDNIAPEDNEYGSRPFITWAGVAGARRYANRTQCATFLTALLKRSYGWSADTFEDWLDSASPNAATYHDAILAEDGFERIESPEDARAGDILALRYPESASSSGHVAILRRAPKRRFPMPPYVVGTTQYEVFVVDSTNYHHGTSDSRRRSGGRWSSGAGFGSMRIYVDRSDTVVGHTWSMAATTVYYPTTLRQVAIGRLALRER</sequence>
<evidence type="ECO:0000313" key="3">
    <source>
        <dbReference type="Proteomes" id="UP000295781"/>
    </source>
</evidence>
<evidence type="ECO:0008006" key="4">
    <source>
        <dbReference type="Google" id="ProtNLM"/>
    </source>
</evidence>
<organism evidence="2 3">
    <name type="scientific">Sorangium cellulosum</name>
    <name type="common">Polyangium cellulosum</name>
    <dbReference type="NCBI Taxonomy" id="56"/>
    <lineage>
        <taxon>Bacteria</taxon>
        <taxon>Pseudomonadati</taxon>
        <taxon>Myxococcota</taxon>
        <taxon>Polyangia</taxon>
        <taxon>Polyangiales</taxon>
        <taxon>Polyangiaceae</taxon>
        <taxon>Sorangium</taxon>
    </lineage>
</organism>
<name>A0A4P2Q702_SORCE</name>
<reference evidence="2 3" key="1">
    <citation type="submission" date="2015-09" db="EMBL/GenBank/DDBJ databases">
        <title>Sorangium comparison.</title>
        <authorList>
            <person name="Zaburannyi N."/>
            <person name="Bunk B."/>
            <person name="Overmann J."/>
            <person name="Mueller R."/>
        </authorList>
    </citation>
    <scope>NUCLEOTIDE SEQUENCE [LARGE SCALE GENOMIC DNA]</scope>
    <source>
        <strain evidence="2 3">So ceGT47</strain>
    </source>
</reference>
<gene>
    <name evidence="2" type="ORF">SOCEGT47_058280</name>
</gene>